<accession>A0ABS7DZ85</accession>
<evidence type="ECO:0000313" key="2">
    <source>
        <dbReference type="EMBL" id="MBW8182730.1"/>
    </source>
</evidence>
<dbReference type="RefSeq" id="WP_220108402.1">
    <property type="nucleotide sequence ID" value="NZ_JAHZST010000002.1"/>
</dbReference>
<evidence type="ECO:0000256" key="1">
    <source>
        <dbReference type="SAM" id="Coils"/>
    </source>
</evidence>
<evidence type="ECO:0000313" key="3">
    <source>
        <dbReference type="Proteomes" id="UP001195963"/>
    </source>
</evidence>
<dbReference type="EMBL" id="JAHZST010000002">
    <property type="protein sequence ID" value="MBW8182730.1"/>
    <property type="molecule type" value="Genomic_DNA"/>
</dbReference>
<name>A0ABS7DZ85_9GAMM</name>
<keyword evidence="1" id="KW-0175">Coiled coil</keyword>
<protein>
    <submittedName>
        <fullName evidence="2">DUF2799 domain-containing protein</fullName>
    </submittedName>
</protein>
<keyword evidence="3" id="KW-1185">Reference proteome</keyword>
<reference evidence="2 3" key="1">
    <citation type="submission" date="2021-07" db="EMBL/GenBank/DDBJ databases">
        <title>Shewanella sp. nov, isolated from SCS.</title>
        <authorList>
            <person name="Cao W.R."/>
        </authorList>
    </citation>
    <scope>NUCLEOTIDE SEQUENCE [LARGE SCALE GENOMIC DNA]</scope>
    <source>
        <strain evidence="2 3">NR704-98</strain>
    </source>
</reference>
<gene>
    <name evidence="2" type="ORF">K0625_03560</name>
</gene>
<proteinExistence type="predicted"/>
<sequence>MKYKTVAALAALSLTQCTSLDIEECTHADWYSLGLNDGNSGATPYTLNNYIQDCSEFGLGVDSTQWRAGYQIGLKNYCQPENGYKLGLEGAYYNGVCGSNDFLKRYNEGHRKYEIKQRISTIKTRLNTIENEIAQATSAIRSSIDVANNKERKSSLKRERKQLEQELLLLRIGAPDAFSIQFNF</sequence>
<dbReference type="Pfam" id="PF10973">
    <property type="entry name" value="DUF2799"/>
    <property type="match status" value="1"/>
</dbReference>
<dbReference type="Proteomes" id="UP001195963">
    <property type="component" value="Unassembled WGS sequence"/>
</dbReference>
<comment type="caution">
    <text evidence="2">The sequence shown here is derived from an EMBL/GenBank/DDBJ whole genome shotgun (WGS) entry which is preliminary data.</text>
</comment>
<dbReference type="InterPro" id="IPR021242">
    <property type="entry name" value="DUF2799"/>
</dbReference>
<feature type="coiled-coil region" evidence="1">
    <location>
        <begin position="119"/>
        <end position="173"/>
    </location>
</feature>
<organism evidence="2 3">
    <name type="scientific">Shewanella nanhaiensis</name>
    <dbReference type="NCBI Taxonomy" id="2864872"/>
    <lineage>
        <taxon>Bacteria</taxon>
        <taxon>Pseudomonadati</taxon>
        <taxon>Pseudomonadota</taxon>
        <taxon>Gammaproteobacteria</taxon>
        <taxon>Alteromonadales</taxon>
        <taxon>Shewanellaceae</taxon>
        <taxon>Shewanella</taxon>
    </lineage>
</organism>